<reference evidence="2" key="1">
    <citation type="submission" date="2023-03" db="EMBL/GenBank/DDBJ databases">
        <title>Massive genome expansion in bonnet fungi (Mycena s.s.) driven by repeated elements and novel gene families across ecological guilds.</title>
        <authorList>
            <consortium name="Lawrence Berkeley National Laboratory"/>
            <person name="Harder C.B."/>
            <person name="Miyauchi S."/>
            <person name="Viragh M."/>
            <person name="Kuo A."/>
            <person name="Thoen E."/>
            <person name="Andreopoulos B."/>
            <person name="Lu D."/>
            <person name="Skrede I."/>
            <person name="Drula E."/>
            <person name="Henrissat B."/>
            <person name="Morin E."/>
            <person name="Kohler A."/>
            <person name="Barry K."/>
            <person name="LaButti K."/>
            <person name="Morin E."/>
            <person name="Salamov A."/>
            <person name="Lipzen A."/>
            <person name="Mereny Z."/>
            <person name="Hegedus B."/>
            <person name="Baldrian P."/>
            <person name="Stursova M."/>
            <person name="Weitz H."/>
            <person name="Taylor A."/>
            <person name="Grigoriev I.V."/>
            <person name="Nagy L.G."/>
            <person name="Martin F."/>
            <person name="Kauserud H."/>
        </authorList>
    </citation>
    <scope>NUCLEOTIDE SEQUENCE</scope>
    <source>
        <strain evidence="2">CBHHK173m</strain>
    </source>
</reference>
<evidence type="ECO:0000313" key="3">
    <source>
        <dbReference type="Proteomes" id="UP001222325"/>
    </source>
</evidence>
<evidence type="ECO:0000313" key="2">
    <source>
        <dbReference type="EMBL" id="KAJ7073321.1"/>
    </source>
</evidence>
<gene>
    <name evidence="2" type="ORF">B0H15DRAFT_792954</name>
</gene>
<feature type="chain" id="PRO_5042203873" description="Reverse transcriptase" evidence="1">
    <location>
        <begin position="23"/>
        <end position="132"/>
    </location>
</feature>
<protein>
    <recommendedName>
        <fullName evidence="4">Reverse transcriptase</fullName>
    </recommendedName>
</protein>
<dbReference type="EMBL" id="JARJCN010000117">
    <property type="protein sequence ID" value="KAJ7073321.1"/>
    <property type="molecule type" value="Genomic_DNA"/>
</dbReference>
<dbReference type="AlphaFoldDB" id="A0AAD6TSY0"/>
<name>A0AAD6TSY0_9AGAR</name>
<dbReference type="Proteomes" id="UP001222325">
    <property type="component" value="Unassembled WGS sequence"/>
</dbReference>
<proteinExistence type="predicted"/>
<keyword evidence="1" id="KW-0732">Signal</keyword>
<evidence type="ECO:0008006" key="4">
    <source>
        <dbReference type="Google" id="ProtNLM"/>
    </source>
</evidence>
<feature type="signal peptide" evidence="1">
    <location>
        <begin position="1"/>
        <end position="22"/>
    </location>
</feature>
<comment type="caution">
    <text evidence="2">The sequence shown here is derived from an EMBL/GenBank/DDBJ whole genome shotgun (WGS) entry which is preliminary data.</text>
</comment>
<keyword evidence="3" id="KW-1185">Reference proteome</keyword>
<sequence>MVKTQRHREALNSLLLSTHLLAVEILRYGDHAQPRENDRSKRVCRFCKIDVETPEHALLTCGASPEVVSLRRAFLEKLFIDAPTLRVLMDLLEPIEFFKAIIYERSTIALVAKFAYEVLEVFYETPVVRSAV</sequence>
<evidence type="ECO:0000256" key="1">
    <source>
        <dbReference type="SAM" id="SignalP"/>
    </source>
</evidence>
<accession>A0AAD6TSY0</accession>
<organism evidence="2 3">
    <name type="scientific">Mycena belliarum</name>
    <dbReference type="NCBI Taxonomy" id="1033014"/>
    <lineage>
        <taxon>Eukaryota</taxon>
        <taxon>Fungi</taxon>
        <taxon>Dikarya</taxon>
        <taxon>Basidiomycota</taxon>
        <taxon>Agaricomycotina</taxon>
        <taxon>Agaricomycetes</taxon>
        <taxon>Agaricomycetidae</taxon>
        <taxon>Agaricales</taxon>
        <taxon>Marasmiineae</taxon>
        <taxon>Mycenaceae</taxon>
        <taxon>Mycena</taxon>
    </lineage>
</organism>